<gene>
    <name evidence="1" type="ORF">apy_08870</name>
</gene>
<sequence>MMVKLVAEWARANRLAITLMVANYPAEVRPLPRGSKNGLVVITPWGDRIEDPGDEKIQEILDYRHVYAGYIVD</sequence>
<reference evidence="1 2" key="1">
    <citation type="submission" date="2017-02" db="EMBL/GenBank/DDBJ databases">
        <title>isolation and characterization of a novel temperate virus Aeropyrum globular virus 1 infecting hyperthermophilic archaeon Aeropyrum.</title>
        <authorList>
            <person name="Yumiya M."/>
            <person name="Yoshida T."/>
            <person name="Sako Y."/>
        </authorList>
    </citation>
    <scope>NUCLEOTIDE SEQUENCE [LARGE SCALE GENOMIC DNA]</scope>
    <source>
        <strain evidence="1 2">YK1-12-2013</strain>
    </source>
</reference>
<accession>A0A401H9Y0</accession>
<evidence type="ECO:0000313" key="2">
    <source>
        <dbReference type="Proteomes" id="UP000291213"/>
    </source>
</evidence>
<protein>
    <submittedName>
        <fullName evidence="1">Uncharacterized protein</fullName>
    </submittedName>
</protein>
<comment type="caution">
    <text evidence="1">The sequence shown here is derived from an EMBL/GenBank/DDBJ whole genome shotgun (WGS) entry which is preliminary data.</text>
</comment>
<dbReference type="AlphaFoldDB" id="A0A401H9Y0"/>
<name>A0A401H9Y0_AERPX</name>
<dbReference type="Proteomes" id="UP000291213">
    <property type="component" value="Unassembled WGS sequence"/>
</dbReference>
<organism evidence="1 2">
    <name type="scientific">Aeropyrum pernix</name>
    <dbReference type="NCBI Taxonomy" id="56636"/>
    <lineage>
        <taxon>Archaea</taxon>
        <taxon>Thermoproteota</taxon>
        <taxon>Thermoprotei</taxon>
        <taxon>Desulfurococcales</taxon>
        <taxon>Desulfurococcaceae</taxon>
        <taxon>Aeropyrum</taxon>
    </lineage>
</organism>
<dbReference type="EMBL" id="BDMD01000045">
    <property type="protein sequence ID" value="GBF09162.1"/>
    <property type="molecule type" value="Genomic_DNA"/>
</dbReference>
<proteinExistence type="predicted"/>
<evidence type="ECO:0000313" key="1">
    <source>
        <dbReference type="EMBL" id="GBF09162.1"/>
    </source>
</evidence>